<comment type="caution">
    <text evidence="15">The sequence shown here is derived from an EMBL/GenBank/DDBJ whole genome shotgun (WGS) entry which is preliminary data.</text>
</comment>
<evidence type="ECO:0000256" key="6">
    <source>
        <dbReference type="ARBA" id="ARBA00022679"/>
    </source>
</evidence>
<dbReference type="InterPro" id="IPR003594">
    <property type="entry name" value="HATPase_dom"/>
</dbReference>
<comment type="subcellular location">
    <subcellularLocation>
        <location evidence="2">Cell membrane</location>
        <topology evidence="2">Multi-pass membrane protein</topology>
    </subcellularLocation>
</comment>
<gene>
    <name evidence="15" type="ORF">ATI53_100833</name>
</gene>
<dbReference type="Pfam" id="PF02518">
    <property type="entry name" value="HATPase_c"/>
    <property type="match status" value="1"/>
</dbReference>
<dbReference type="Pfam" id="PF00672">
    <property type="entry name" value="HAMP"/>
    <property type="match status" value="1"/>
</dbReference>
<evidence type="ECO:0000256" key="7">
    <source>
        <dbReference type="ARBA" id="ARBA00022692"/>
    </source>
</evidence>
<evidence type="ECO:0000256" key="4">
    <source>
        <dbReference type="ARBA" id="ARBA00022475"/>
    </source>
</evidence>
<evidence type="ECO:0000256" key="8">
    <source>
        <dbReference type="ARBA" id="ARBA00022777"/>
    </source>
</evidence>
<accession>A0A327YGL9</accession>
<feature type="transmembrane region" description="Helical" evidence="12">
    <location>
        <begin position="326"/>
        <end position="349"/>
    </location>
</feature>
<feature type="domain" description="HAMP" evidence="14">
    <location>
        <begin position="350"/>
        <end position="403"/>
    </location>
</feature>
<name>A0A327YGL9_9RHOB</name>
<evidence type="ECO:0000256" key="2">
    <source>
        <dbReference type="ARBA" id="ARBA00004651"/>
    </source>
</evidence>
<dbReference type="InterPro" id="IPR005467">
    <property type="entry name" value="His_kinase_dom"/>
</dbReference>
<dbReference type="Gene3D" id="3.30.565.10">
    <property type="entry name" value="Histidine kinase-like ATPase, C-terminal domain"/>
    <property type="match status" value="1"/>
</dbReference>
<evidence type="ECO:0000256" key="3">
    <source>
        <dbReference type="ARBA" id="ARBA00012438"/>
    </source>
</evidence>
<proteinExistence type="predicted"/>
<evidence type="ECO:0000313" key="15">
    <source>
        <dbReference type="EMBL" id="RAK19651.1"/>
    </source>
</evidence>
<dbReference type="InterPro" id="IPR004358">
    <property type="entry name" value="Sig_transdc_His_kin-like_C"/>
</dbReference>
<evidence type="ECO:0000313" key="16">
    <source>
        <dbReference type="Proteomes" id="UP000249165"/>
    </source>
</evidence>
<evidence type="ECO:0000256" key="5">
    <source>
        <dbReference type="ARBA" id="ARBA00022553"/>
    </source>
</evidence>
<keyword evidence="7 12" id="KW-0812">Transmembrane</keyword>
<keyword evidence="5" id="KW-0597">Phosphoprotein</keyword>
<evidence type="ECO:0000259" key="14">
    <source>
        <dbReference type="PROSITE" id="PS50885"/>
    </source>
</evidence>
<comment type="catalytic activity">
    <reaction evidence="1">
        <text>ATP + protein L-histidine = ADP + protein N-phospho-L-histidine.</text>
        <dbReference type="EC" id="2.7.13.3"/>
    </reaction>
</comment>
<dbReference type="EMBL" id="QLMG01000008">
    <property type="protein sequence ID" value="RAK19651.1"/>
    <property type="molecule type" value="Genomic_DNA"/>
</dbReference>
<feature type="domain" description="Histidine kinase" evidence="13">
    <location>
        <begin position="452"/>
        <end position="671"/>
    </location>
</feature>
<dbReference type="InterPro" id="IPR036097">
    <property type="entry name" value="HisK_dim/P_sf"/>
</dbReference>
<dbReference type="InterPro" id="IPR036890">
    <property type="entry name" value="HATPase_C_sf"/>
</dbReference>
<dbReference type="PRINTS" id="PR00344">
    <property type="entry name" value="BCTRLSENSOR"/>
</dbReference>
<keyword evidence="11" id="KW-0175">Coiled coil</keyword>
<dbReference type="InterPro" id="IPR033463">
    <property type="entry name" value="sCache_3"/>
</dbReference>
<evidence type="ECO:0000256" key="1">
    <source>
        <dbReference type="ARBA" id="ARBA00000085"/>
    </source>
</evidence>
<dbReference type="SUPFAM" id="SSF47384">
    <property type="entry name" value="Homodimeric domain of signal transducing histidine kinase"/>
    <property type="match status" value="1"/>
</dbReference>
<dbReference type="PANTHER" id="PTHR43065:SF22">
    <property type="entry name" value="HISTIDINE KINASE"/>
    <property type="match status" value="1"/>
</dbReference>
<dbReference type="PROSITE" id="PS50885">
    <property type="entry name" value="HAMP"/>
    <property type="match status" value="1"/>
</dbReference>
<dbReference type="SMART" id="SM00304">
    <property type="entry name" value="HAMP"/>
    <property type="match status" value="1"/>
</dbReference>
<sequence length="685" mass="73927">MTGLRDRARRMLHSVRLRLLVLALVPLIILMPLLLTIGMARWTADYDDLLIANVESDLRIAQQYLNRLMEGAGADVAAEARSADLLQTLGEDARTRDAYLARARQRLGLDFLYYLPAPPTPPAWPVIARALTGTADARIDLFDAAQLDARAPGLAARARIAPVKNEPVKSDPATGDAPDAAALETRGMVLHAAAPVRFANRPPGVLVGGVLLNRNLTFIDTLNELVFLNPVTGGDRKGTVTVFMDDLRISTNVSLFEGRRAIGTRVSEAVRDRVLGQGRIWLDRAYVVNDWYMSGYVPLRDSFGARVGMLYVGFLEAPFDAAKRAAYLWMLAAFSAVLALSAPVFLLLARGVFAPLEAMTQVMARVRGGDLAARIGPSAKRDEVAQVGAHLNELLEQVQDRDRRLRAWADELNARVDQRTAELREANDKLEQAFHQLVMREKLASIGEITAGVAHEINNPVAVIQGNVDVIREVLGPQAEDLGTELDLIDDQVRRIDTIVGKLLRFARPGDYGTFFGQVALGPVLRDCLVLVEHVITGADVTVTTDIADTPPVRVDPGEVQQVVVNLIVNAVQAMGARGRLDLSLAPMTQAGQPGAALRVRDSGPGIPEDKLTSVFDPFFTTKQVEGTGLGLSISQSLVQRAGGLISVRNLSGADGAVTGAEFTVWLPAANPGGDGDMDRSGPTD</sequence>
<dbReference type="AlphaFoldDB" id="A0A327YGL9"/>
<keyword evidence="6" id="KW-0808">Transferase</keyword>
<evidence type="ECO:0000256" key="11">
    <source>
        <dbReference type="SAM" id="Coils"/>
    </source>
</evidence>
<dbReference type="SUPFAM" id="SSF103190">
    <property type="entry name" value="Sensory domain-like"/>
    <property type="match status" value="1"/>
</dbReference>
<dbReference type="GO" id="GO:0000155">
    <property type="term" value="F:phosphorelay sensor kinase activity"/>
    <property type="evidence" value="ECO:0007669"/>
    <property type="project" value="InterPro"/>
</dbReference>
<keyword evidence="8 15" id="KW-0418">Kinase</keyword>
<feature type="transmembrane region" description="Helical" evidence="12">
    <location>
        <begin position="20"/>
        <end position="42"/>
    </location>
</feature>
<dbReference type="PROSITE" id="PS50109">
    <property type="entry name" value="HIS_KIN"/>
    <property type="match status" value="1"/>
</dbReference>
<dbReference type="SUPFAM" id="SSF158472">
    <property type="entry name" value="HAMP domain-like"/>
    <property type="match status" value="1"/>
</dbReference>
<dbReference type="PANTHER" id="PTHR43065">
    <property type="entry name" value="SENSOR HISTIDINE KINASE"/>
    <property type="match status" value="1"/>
</dbReference>
<dbReference type="InterPro" id="IPR003660">
    <property type="entry name" value="HAMP_dom"/>
</dbReference>
<keyword evidence="9 12" id="KW-1133">Transmembrane helix</keyword>
<dbReference type="CDD" id="cd00082">
    <property type="entry name" value="HisKA"/>
    <property type="match status" value="1"/>
</dbReference>
<feature type="coiled-coil region" evidence="11">
    <location>
        <begin position="391"/>
        <end position="436"/>
    </location>
</feature>
<dbReference type="Pfam" id="PF00512">
    <property type="entry name" value="HisKA"/>
    <property type="match status" value="1"/>
</dbReference>
<dbReference type="InterPro" id="IPR003661">
    <property type="entry name" value="HisK_dim/P_dom"/>
</dbReference>
<dbReference type="EC" id="2.7.13.3" evidence="3"/>
<dbReference type="CDD" id="cd06225">
    <property type="entry name" value="HAMP"/>
    <property type="match status" value="1"/>
</dbReference>
<evidence type="ECO:0000256" key="10">
    <source>
        <dbReference type="ARBA" id="ARBA00023136"/>
    </source>
</evidence>
<dbReference type="InterPro" id="IPR029151">
    <property type="entry name" value="Sensor-like_sf"/>
</dbReference>
<evidence type="ECO:0000256" key="12">
    <source>
        <dbReference type="SAM" id="Phobius"/>
    </source>
</evidence>
<keyword evidence="16" id="KW-1185">Reference proteome</keyword>
<keyword evidence="4" id="KW-1003">Cell membrane</keyword>
<dbReference type="SUPFAM" id="SSF55874">
    <property type="entry name" value="ATPase domain of HSP90 chaperone/DNA topoisomerase II/histidine kinase"/>
    <property type="match status" value="1"/>
</dbReference>
<dbReference type="SMART" id="SM00387">
    <property type="entry name" value="HATPase_c"/>
    <property type="match status" value="1"/>
</dbReference>
<dbReference type="Proteomes" id="UP000249165">
    <property type="component" value="Unassembled WGS sequence"/>
</dbReference>
<reference evidence="15 16" key="1">
    <citation type="submission" date="2018-06" db="EMBL/GenBank/DDBJ databases">
        <title>Genomic Encyclopedia of Archaeal and Bacterial Type Strains, Phase II (KMG-II): from individual species to whole genera.</title>
        <authorList>
            <person name="Goeker M."/>
        </authorList>
    </citation>
    <scope>NUCLEOTIDE SEQUENCE [LARGE SCALE GENOMIC DNA]</scope>
    <source>
        <strain evidence="15 16">DSM 22011</strain>
    </source>
</reference>
<dbReference type="SMART" id="SM00388">
    <property type="entry name" value="HisKA"/>
    <property type="match status" value="1"/>
</dbReference>
<keyword evidence="10 12" id="KW-0472">Membrane</keyword>
<organism evidence="15 16">
    <name type="scientific">Salipiger aestuarii</name>
    <dbReference type="NCBI Taxonomy" id="568098"/>
    <lineage>
        <taxon>Bacteria</taxon>
        <taxon>Pseudomonadati</taxon>
        <taxon>Pseudomonadota</taxon>
        <taxon>Alphaproteobacteria</taxon>
        <taxon>Rhodobacterales</taxon>
        <taxon>Roseobacteraceae</taxon>
        <taxon>Salipiger</taxon>
    </lineage>
</organism>
<evidence type="ECO:0000259" key="13">
    <source>
        <dbReference type="PROSITE" id="PS50109"/>
    </source>
</evidence>
<dbReference type="Pfam" id="PF17202">
    <property type="entry name" value="sCache_3_3"/>
    <property type="match status" value="1"/>
</dbReference>
<dbReference type="GO" id="GO:0005886">
    <property type="term" value="C:plasma membrane"/>
    <property type="evidence" value="ECO:0007669"/>
    <property type="project" value="UniProtKB-SubCell"/>
</dbReference>
<evidence type="ECO:0000256" key="9">
    <source>
        <dbReference type="ARBA" id="ARBA00022989"/>
    </source>
</evidence>
<protein>
    <recommendedName>
        <fullName evidence="3">histidine kinase</fullName>
        <ecNumber evidence="3">2.7.13.3</ecNumber>
    </recommendedName>
</protein>
<dbReference type="Gene3D" id="6.10.340.10">
    <property type="match status" value="1"/>
</dbReference>
<dbReference type="Gene3D" id="1.10.287.130">
    <property type="match status" value="1"/>
</dbReference>